<dbReference type="PANTHER" id="PTHR30146">
    <property type="entry name" value="LACI-RELATED TRANSCRIPTIONAL REPRESSOR"/>
    <property type="match status" value="1"/>
</dbReference>
<gene>
    <name evidence="5" type="ORF">J2Z34_000869</name>
</gene>
<name>A0ABS4G1H7_9CLOT</name>
<dbReference type="Gene3D" id="3.40.50.2300">
    <property type="match status" value="2"/>
</dbReference>
<dbReference type="Pfam" id="PF00356">
    <property type="entry name" value="LacI"/>
    <property type="match status" value="1"/>
</dbReference>
<comment type="caution">
    <text evidence="5">The sequence shown here is derived from an EMBL/GenBank/DDBJ whole genome shotgun (WGS) entry which is preliminary data.</text>
</comment>
<evidence type="ECO:0000256" key="3">
    <source>
        <dbReference type="ARBA" id="ARBA00023163"/>
    </source>
</evidence>
<evidence type="ECO:0000256" key="1">
    <source>
        <dbReference type="ARBA" id="ARBA00023015"/>
    </source>
</evidence>
<dbReference type="Proteomes" id="UP001519271">
    <property type="component" value="Unassembled WGS sequence"/>
</dbReference>
<keyword evidence="2 5" id="KW-0238">DNA-binding</keyword>
<dbReference type="PROSITE" id="PS00356">
    <property type="entry name" value="HTH_LACI_1"/>
    <property type="match status" value="1"/>
</dbReference>
<dbReference type="PANTHER" id="PTHR30146:SF109">
    <property type="entry name" value="HTH-TYPE TRANSCRIPTIONAL REGULATOR GALS"/>
    <property type="match status" value="1"/>
</dbReference>
<dbReference type="Pfam" id="PF13377">
    <property type="entry name" value="Peripla_BP_3"/>
    <property type="match status" value="1"/>
</dbReference>
<dbReference type="SUPFAM" id="SSF47413">
    <property type="entry name" value="lambda repressor-like DNA-binding domains"/>
    <property type="match status" value="1"/>
</dbReference>
<organism evidence="5 6">
    <name type="scientific">Youngiibacter multivorans</name>
    <dbReference type="NCBI Taxonomy" id="937251"/>
    <lineage>
        <taxon>Bacteria</taxon>
        <taxon>Bacillati</taxon>
        <taxon>Bacillota</taxon>
        <taxon>Clostridia</taxon>
        <taxon>Eubacteriales</taxon>
        <taxon>Clostridiaceae</taxon>
        <taxon>Youngiibacter</taxon>
    </lineage>
</organism>
<keyword evidence="6" id="KW-1185">Reference proteome</keyword>
<evidence type="ECO:0000313" key="5">
    <source>
        <dbReference type="EMBL" id="MBP1918397.1"/>
    </source>
</evidence>
<dbReference type="PRINTS" id="PR00036">
    <property type="entry name" value="HTHLACI"/>
</dbReference>
<dbReference type="SMART" id="SM00354">
    <property type="entry name" value="HTH_LACI"/>
    <property type="match status" value="1"/>
</dbReference>
<sequence>MKNVGKVTVNDVAELAGVSPSTVSRVISNNPKISQETRDKVQKCMEELGYYPNAIARSLARSMTGTIGVIMPTRKEDLFLNPFFPEALRGIVKGASMEGYDLLLSTNTEKSGELNIIKNFIRGSKVDGIILMSSKVNDECVDYLRSVDFPFALIGSTFRFDDKINHVDNDNYMAAYEVTRYLSMIGRKRIAMIGGDEKLTVTQKRIEGYRKALTESNLPFEERLLFTGKFDEETGYRYGTEIAKMVPRPDALIVTDDLIAFGAVKVFRLMNISIPEDMAVASFNNSVLSRYSDTPLTSVDINATALGEGSVKVLVEAIKGVRGKKIIIPYTIYKRQSTEGKAP</sequence>
<keyword evidence="1" id="KW-0805">Transcription regulation</keyword>
<dbReference type="InterPro" id="IPR000843">
    <property type="entry name" value="HTH_LacI"/>
</dbReference>
<dbReference type="PROSITE" id="PS50932">
    <property type="entry name" value="HTH_LACI_2"/>
    <property type="match status" value="1"/>
</dbReference>
<dbReference type="CDD" id="cd01392">
    <property type="entry name" value="HTH_LacI"/>
    <property type="match status" value="1"/>
</dbReference>
<proteinExistence type="predicted"/>
<reference evidence="5 6" key="1">
    <citation type="submission" date="2021-03" db="EMBL/GenBank/DDBJ databases">
        <title>Genomic Encyclopedia of Type Strains, Phase IV (KMG-IV): sequencing the most valuable type-strain genomes for metagenomic binning, comparative biology and taxonomic classification.</title>
        <authorList>
            <person name="Goeker M."/>
        </authorList>
    </citation>
    <scope>NUCLEOTIDE SEQUENCE [LARGE SCALE GENOMIC DNA]</scope>
    <source>
        <strain evidence="5 6">DSM 6139</strain>
    </source>
</reference>
<evidence type="ECO:0000313" key="6">
    <source>
        <dbReference type="Proteomes" id="UP001519271"/>
    </source>
</evidence>
<evidence type="ECO:0000256" key="2">
    <source>
        <dbReference type="ARBA" id="ARBA00023125"/>
    </source>
</evidence>
<protein>
    <submittedName>
        <fullName evidence="5">DNA-binding LacI/PurR family transcriptional regulator</fullName>
    </submittedName>
</protein>
<feature type="domain" description="HTH lacI-type" evidence="4">
    <location>
        <begin position="7"/>
        <end position="61"/>
    </location>
</feature>
<dbReference type="InterPro" id="IPR028082">
    <property type="entry name" value="Peripla_BP_I"/>
</dbReference>
<dbReference type="Gene3D" id="1.10.260.40">
    <property type="entry name" value="lambda repressor-like DNA-binding domains"/>
    <property type="match status" value="1"/>
</dbReference>
<dbReference type="GO" id="GO:0003677">
    <property type="term" value="F:DNA binding"/>
    <property type="evidence" value="ECO:0007669"/>
    <property type="project" value="UniProtKB-KW"/>
</dbReference>
<dbReference type="InterPro" id="IPR046335">
    <property type="entry name" value="LacI/GalR-like_sensor"/>
</dbReference>
<keyword evidence="3" id="KW-0804">Transcription</keyword>
<dbReference type="SUPFAM" id="SSF53822">
    <property type="entry name" value="Periplasmic binding protein-like I"/>
    <property type="match status" value="1"/>
</dbReference>
<dbReference type="InterPro" id="IPR010982">
    <property type="entry name" value="Lambda_DNA-bd_dom_sf"/>
</dbReference>
<dbReference type="RefSeq" id="WP_209458632.1">
    <property type="nucleotide sequence ID" value="NZ_JAGGKC010000005.1"/>
</dbReference>
<dbReference type="EMBL" id="JAGGKC010000005">
    <property type="protein sequence ID" value="MBP1918397.1"/>
    <property type="molecule type" value="Genomic_DNA"/>
</dbReference>
<evidence type="ECO:0000259" key="4">
    <source>
        <dbReference type="PROSITE" id="PS50932"/>
    </source>
</evidence>
<dbReference type="CDD" id="cd06294">
    <property type="entry name" value="PBP1_MalR-like"/>
    <property type="match status" value="1"/>
</dbReference>
<accession>A0ABS4G1H7</accession>